<dbReference type="GO" id="GO:0005737">
    <property type="term" value="C:cytoplasm"/>
    <property type="evidence" value="ECO:0007669"/>
    <property type="project" value="TreeGrafter"/>
</dbReference>
<name>A0AAD9IE90_PROWI</name>
<dbReference type="EMBL" id="JASFZW010000009">
    <property type="protein sequence ID" value="KAK2076656.1"/>
    <property type="molecule type" value="Genomic_DNA"/>
</dbReference>
<dbReference type="AlphaFoldDB" id="A0AAD9IE90"/>
<dbReference type="InterPro" id="IPR002930">
    <property type="entry name" value="GCV_H"/>
</dbReference>
<dbReference type="GO" id="GO:0005960">
    <property type="term" value="C:glycine cleavage complex"/>
    <property type="evidence" value="ECO:0007669"/>
    <property type="project" value="InterPro"/>
</dbReference>
<keyword evidence="2" id="KW-1185">Reference proteome</keyword>
<dbReference type="GO" id="GO:0019464">
    <property type="term" value="P:glycine decarboxylation via glycine cleavage system"/>
    <property type="evidence" value="ECO:0007669"/>
    <property type="project" value="InterPro"/>
</dbReference>
<dbReference type="InterPro" id="IPR011053">
    <property type="entry name" value="Single_hybrid_motif"/>
</dbReference>
<dbReference type="PANTHER" id="PTHR11715:SF3">
    <property type="entry name" value="GLYCINE CLEAVAGE SYSTEM H PROTEIN-RELATED"/>
    <property type="match status" value="1"/>
</dbReference>
<dbReference type="InterPro" id="IPR033753">
    <property type="entry name" value="GCV_H/Fam206"/>
</dbReference>
<evidence type="ECO:0000313" key="2">
    <source>
        <dbReference type="Proteomes" id="UP001255856"/>
    </source>
</evidence>
<dbReference type="PANTHER" id="PTHR11715">
    <property type="entry name" value="GLYCINE CLEAVAGE SYSTEM H PROTEIN"/>
    <property type="match status" value="1"/>
</dbReference>
<dbReference type="Proteomes" id="UP001255856">
    <property type="component" value="Unassembled WGS sequence"/>
</dbReference>
<gene>
    <name evidence="1" type="ORF">QBZ16_005416</name>
</gene>
<dbReference type="Pfam" id="PF01597">
    <property type="entry name" value="GCV_H"/>
    <property type="match status" value="1"/>
</dbReference>
<dbReference type="CDD" id="cd06848">
    <property type="entry name" value="GCS_H"/>
    <property type="match status" value="1"/>
</dbReference>
<organism evidence="1 2">
    <name type="scientific">Prototheca wickerhamii</name>
    <dbReference type="NCBI Taxonomy" id="3111"/>
    <lineage>
        <taxon>Eukaryota</taxon>
        <taxon>Viridiplantae</taxon>
        <taxon>Chlorophyta</taxon>
        <taxon>core chlorophytes</taxon>
        <taxon>Trebouxiophyceae</taxon>
        <taxon>Chlorellales</taxon>
        <taxon>Chlorellaceae</taxon>
        <taxon>Prototheca</taxon>
    </lineage>
</organism>
<evidence type="ECO:0008006" key="3">
    <source>
        <dbReference type="Google" id="ProtNLM"/>
    </source>
</evidence>
<dbReference type="GO" id="GO:0009249">
    <property type="term" value="P:protein lipoylation"/>
    <property type="evidence" value="ECO:0007669"/>
    <property type="project" value="TreeGrafter"/>
</dbReference>
<comment type="caution">
    <text evidence="1">The sequence shown here is derived from an EMBL/GenBank/DDBJ whole genome shotgun (WGS) entry which is preliminary data.</text>
</comment>
<dbReference type="SUPFAM" id="SSF51230">
    <property type="entry name" value="Single hybrid motif"/>
    <property type="match status" value="1"/>
</dbReference>
<accession>A0AAD9IE90</accession>
<protein>
    <recommendedName>
        <fullName evidence="3">Glycine cleavage system H protein</fullName>
    </recommendedName>
</protein>
<dbReference type="Gene3D" id="2.40.50.100">
    <property type="match status" value="2"/>
</dbReference>
<proteinExistence type="predicted"/>
<reference evidence="1" key="1">
    <citation type="submission" date="2021-01" db="EMBL/GenBank/DDBJ databases">
        <authorList>
            <person name="Eckstrom K.M.E."/>
        </authorList>
    </citation>
    <scope>NUCLEOTIDE SEQUENCE</scope>
    <source>
        <strain evidence="1">UVCC 0001</strain>
    </source>
</reference>
<sequence>MALRQLASRAARVVTTGVPSLAIKDQLAPACLRAGAARFYSSEVPSGFLFADSHEYAKIEGDIATLGITDFAQACGDVYAPLSGEVIEANSALVDDPSLVNTDPYAGGWMAKIKISDASEADALMDDAAYTKHVEASAH</sequence>
<evidence type="ECO:0000313" key="1">
    <source>
        <dbReference type="EMBL" id="KAK2076656.1"/>
    </source>
</evidence>